<feature type="region of interest" description="Disordered" evidence="1">
    <location>
        <begin position="14"/>
        <end position="34"/>
    </location>
</feature>
<evidence type="ECO:0000313" key="3">
    <source>
        <dbReference type="Proteomes" id="UP000233837"/>
    </source>
</evidence>
<reference evidence="2 3" key="1">
    <citation type="journal article" date="2016" name="Sci. Rep.">
        <title>The Dendrobium catenatum Lindl. genome sequence provides insights into polysaccharide synthase, floral development and adaptive evolution.</title>
        <authorList>
            <person name="Zhang G.Q."/>
            <person name="Xu Q."/>
            <person name="Bian C."/>
            <person name="Tsai W.C."/>
            <person name="Yeh C.M."/>
            <person name="Liu K.W."/>
            <person name="Yoshida K."/>
            <person name="Zhang L.S."/>
            <person name="Chang S.B."/>
            <person name="Chen F."/>
            <person name="Shi Y."/>
            <person name="Su Y.Y."/>
            <person name="Zhang Y.Q."/>
            <person name="Chen L.J."/>
            <person name="Yin Y."/>
            <person name="Lin M."/>
            <person name="Huang H."/>
            <person name="Deng H."/>
            <person name="Wang Z.W."/>
            <person name="Zhu S.L."/>
            <person name="Zhao X."/>
            <person name="Deng C."/>
            <person name="Niu S.C."/>
            <person name="Huang J."/>
            <person name="Wang M."/>
            <person name="Liu G.H."/>
            <person name="Yang H.J."/>
            <person name="Xiao X.J."/>
            <person name="Hsiao Y.Y."/>
            <person name="Wu W.L."/>
            <person name="Chen Y.Y."/>
            <person name="Mitsuda N."/>
            <person name="Ohme-Takagi M."/>
            <person name="Luo Y.B."/>
            <person name="Van de Peer Y."/>
            <person name="Liu Z.J."/>
        </authorList>
    </citation>
    <scope>NUCLEOTIDE SEQUENCE [LARGE SCALE GENOMIC DNA]</scope>
    <source>
        <tissue evidence="2">The whole plant</tissue>
    </source>
</reference>
<organism evidence="2 3">
    <name type="scientific">Dendrobium catenatum</name>
    <dbReference type="NCBI Taxonomy" id="906689"/>
    <lineage>
        <taxon>Eukaryota</taxon>
        <taxon>Viridiplantae</taxon>
        <taxon>Streptophyta</taxon>
        <taxon>Embryophyta</taxon>
        <taxon>Tracheophyta</taxon>
        <taxon>Spermatophyta</taxon>
        <taxon>Magnoliopsida</taxon>
        <taxon>Liliopsida</taxon>
        <taxon>Asparagales</taxon>
        <taxon>Orchidaceae</taxon>
        <taxon>Epidendroideae</taxon>
        <taxon>Malaxideae</taxon>
        <taxon>Dendrobiinae</taxon>
        <taxon>Dendrobium</taxon>
    </lineage>
</organism>
<reference evidence="2 3" key="2">
    <citation type="journal article" date="2017" name="Nature">
        <title>The Apostasia genome and the evolution of orchids.</title>
        <authorList>
            <person name="Zhang G.Q."/>
            <person name="Liu K.W."/>
            <person name="Li Z."/>
            <person name="Lohaus R."/>
            <person name="Hsiao Y.Y."/>
            <person name="Niu S.C."/>
            <person name="Wang J.Y."/>
            <person name="Lin Y.C."/>
            <person name="Xu Q."/>
            <person name="Chen L.J."/>
            <person name="Yoshida K."/>
            <person name="Fujiwara S."/>
            <person name="Wang Z.W."/>
            <person name="Zhang Y.Q."/>
            <person name="Mitsuda N."/>
            <person name="Wang M."/>
            <person name="Liu G.H."/>
            <person name="Pecoraro L."/>
            <person name="Huang H.X."/>
            <person name="Xiao X.J."/>
            <person name="Lin M."/>
            <person name="Wu X.Y."/>
            <person name="Wu W.L."/>
            <person name="Chen Y.Y."/>
            <person name="Chang S.B."/>
            <person name="Sakamoto S."/>
            <person name="Ohme-Takagi M."/>
            <person name="Yagi M."/>
            <person name="Zeng S.J."/>
            <person name="Shen C.Y."/>
            <person name="Yeh C.M."/>
            <person name="Luo Y.B."/>
            <person name="Tsai W.C."/>
            <person name="Van de Peer Y."/>
            <person name="Liu Z.J."/>
        </authorList>
    </citation>
    <scope>NUCLEOTIDE SEQUENCE [LARGE SCALE GENOMIC DNA]</scope>
    <source>
        <tissue evidence="2">The whole plant</tissue>
    </source>
</reference>
<dbReference type="Proteomes" id="UP000233837">
    <property type="component" value="Unassembled WGS sequence"/>
</dbReference>
<dbReference type="EMBL" id="KZ503964">
    <property type="protein sequence ID" value="PKU60315.1"/>
    <property type="molecule type" value="Genomic_DNA"/>
</dbReference>
<sequence length="130" mass="14848">MALFLQDDFVRARESRQSTVEGSSSGSAHTSKYHTWSDVVGGRHRGRIYGLGSQGYAYEGCSSTSTFYDPSGAEETVSQRVAALTREIEEMRRVQNEMQAELQSYRIENHRKQEEEQRRTSRDSEDTTEN</sequence>
<protein>
    <submittedName>
        <fullName evidence="2">Uncharacterized protein</fullName>
    </submittedName>
</protein>
<keyword evidence="3" id="KW-1185">Reference proteome</keyword>
<feature type="compositionally biased region" description="Polar residues" evidence="1">
    <location>
        <begin position="17"/>
        <end position="34"/>
    </location>
</feature>
<proteinExistence type="predicted"/>
<name>A0A2I0VA83_9ASPA</name>
<evidence type="ECO:0000256" key="1">
    <source>
        <dbReference type="SAM" id="MobiDB-lite"/>
    </source>
</evidence>
<dbReference type="AlphaFoldDB" id="A0A2I0VA83"/>
<feature type="region of interest" description="Disordered" evidence="1">
    <location>
        <begin position="103"/>
        <end position="130"/>
    </location>
</feature>
<feature type="compositionally biased region" description="Basic and acidic residues" evidence="1">
    <location>
        <begin position="107"/>
        <end position="130"/>
    </location>
</feature>
<gene>
    <name evidence="2" type="ORF">MA16_Dca026062</name>
</gene>
<accession>A0A2I0VA83</accession>
<evidence type="ECO:0000313" key="2">
    <source>
        <dbReference type="EMBL" id="PKU60315.1"/>
    </source>
</evidence>